<keyword evidence="5 7" id="KW-1133">Transmembrane helix</keyword>
<dbReference type="HOGENOM" id="CLU_058421_3_4_3"/>
<evidence type="ECO:0000256" key="6">
    <source>
        <dbReference type="ARBA" id="ARBA00023136"/>
    </source>
</evidence>
<dbReference type="Pfam" id="PF07681">
    <property type="entry name" value="DoxX"/>
    <property type="match status" value="1"/>
</dbReference>
<gene>
    <name evidence="8" type="ordered locus">glr0124</name>
</gene>
<dbReference type="KEGG" id="gvi:glr0124"/>
<dbReference type="InParanoid" id="Q7NPD1"/>
<feature type="transmembrane region" description="Helical" evidence="7">
    <location>
        <begin position="115"/>
        <end position="134"/>
    </location>
</feature>
<dbReference type="PANTHER" id="PTHR33452:SF1">
    <property type="entry name" value="INNER MEMBRANE PROTEIN YPHA-RELATED"/>
    <property type="match status" value="1"/>
</dbReference>
<keyword evidence="3" id="KW-1003">Cell membrane</keyword>
<dbReference type="RefSeq" id="WP_011140128.1">
    <property type="nucleotide sequence ID" value="NC_005125.1"/>
</dbReference>
<dbReference type="AlphaFoldDB" id="Q7NPD1"/>
<dbReference type="InterPro" id="IPR032808">
    <property type="entry name" value="DoxX"/>
</dbReference>
<dbReference type="InterPro" id="IPR051907">
    <property type="entry name" value="DoxX-like_oxidoreductase"/>
</dbReference>
<dbReference type="OrthoDB" id="539287at2"/>
<feature type="transmembrane region" description="Helical" evidence="7">
    <location>
        <begin position="90"/>
        <end position="109"/>
    </location>
</feature>
<comment type="subcellular location">
    <subcellularLocation>
        <location evidence="1">Cell membrane</location>
        <topology evidence="1">Multi-pass membrane protein</topology>
    </subcellularLocation>
</comment>
<dbReference type="STRING" id="251221.gene:10757593"/>
<evidence type="ECO:0000313" key="8">
    <source>
        <dbReference type="EMBL" id="BAC88065.1"/>
    </source>
</evidence>
<accession>Q7NPD1</accession>
<dbReference type="PANTHER" id="PTHR33452">
    <property type="entry name" value="OXIDOREDUCTASE CATD-RELATED"/>
    <property type="match status" value="1"/>
</dbReference>
<dbReference type="FunCoup" id="Q7NPD1">
    <property type="interactions" value="2"/>
</dbReference>
<evidence type="ECO:0000256" key="1">
    <source>
        <dbReference type="ARBA" id="ARBA00004651"/>
    </source>
</evidence>
<reference evidence="8 9" key="2">
    <citation type="journal article" date="2003" name="DNA Res.">
        <title>Complete genome structure of Gloeobacter violaceus PCC 7421, a cyanobacterium that lacks thylakoids (supplement).</title>
        <authorList>
            <person name="Nakamura Y."/>
            <person name="Kaneko T."/>
            <person name="Sato S."/>
            <person name="Mimuro M."/>
            <person name="Miyashita H."/>
            <person name="Tsuchiya T."/>
            <person name="Sasamoto S."/>
            <person name="Watanabe A."/>
            <person name="Kawashima K."/>
            <person name="Kishida Y."/>
            <person name="Kiyokawa C."/>
            <person name="Kohara M."/>
            <person name="Matsumoto M."/>
            <person name="Matsuno A."/>
            <person name="Nakazaki N."/>
            <person name="Shimpo S."/>
            <person name="Takeuchi C."/>
            <person name="Yamada M."/>
            <person name="Tabata S."/>
        </authorList>
    </citation>
    <scope>NUCLEOTIDE SEQUENCE [LARGE SCALE GENOMIC DNA]</scope>
    <source>
        <strain evidence="9">ATCC 29082 / PCC 7421</strain>
    </source>
</reference>
<reference evidence="8 9" key="1">
    <citation type="journal article" date="2003" name="DNA Res.">
        <title>Complete genome structure of Gloeobacter violaceus PCC 7421, a cyanobacterium that lacks thylakoids.</title>
        <authorList>
            <person name="Nakamura Y."/>
            <person name="Kaneko T."/>
            <person name="Sato S."/>
            <person name="Mimuro M."/>
            <person name="Miyashita H."/>
            <person name="Tsuchiya T."/>
            <person name="Sasamoto S."/>
            <person name="Watanabe A."/>
            <person name="Kawashima K."/>
            <person name="Kishida Y."/>
            <person name="Kiyokawa C."/>
            <person name="Kohara M."/>
            <person name="Matsumoto M."/>
            <person name="Matsuno A."/>
            <person name="Nakazaki N."/>
            <person name="Shimpo S."/>
            <person name="Takeuchi C."/>
            <person name="Yamada M."/>
            <person name="Tabata S."/>
        </authorList>
    </citation>
    <scope>NUCLEOTIDE SEQUENCE [LARGE SCALE GENOMIC DNA]</scope>
    <source>
        <strain evidence="9">ATCC 29082 / PCC 7421</strain>
    </source>
</reference>
<dbReference type="GO" id="GO:0005886">
    <property type="term" value="C:plasma membrane"/>
    <property type="evidence" value="ECO:0000318"/>
    <property type="project" value="GO_Central"/>
</dbReference>
<organism evidence="8 9">
    <name type="scientific">Gloeobacter violaceus (strain ATCC 29082 / PCC 7421)</name>
    <dbReference type="NCBI Taxonomy" id="251221"/>
    <lineage>
        <taxon>Bacteria</taxon>
        <taxon>Bacillati</taxon>
        <taxon>Cyanobacteriota</taxon>
        <taxon>Cyanophyceae</taxon>
        <taxon>Gloeobacterales</taxon>
        <taxon>Gloeobacteraceae</taxon>
        <taxon>Gloeobacter</taxon>
    </lineage>
</organism>
<keyword evidence="6 7" id="KW-0472">Membrane</keyword>
<evidence type="ECO:0000256" key="7">
    <source>
        <dbReference type="SAM" id="Phobius"/>
    </source>
</evidence>
<evidence type="ECO:0000256" key="5">
    <source>
        <dbReference type="ARBA" id="ARBA00022989"/>
    </source>
</evidence>
<evidence type="ECO:0000256" key="2">
    <source>
        <dbReference type="ARBA" id="ARBA00006679"/>
    </source>
</evidence>
<dbReference type="Proteomes" id="UP000000557">
    <property type="component" value="Chromosome"/>
</dbReference>
<dbReference type="PhylomeDB" id="Q7NPD1"/>
<proteinExistence type="inferred from homology"/>
<keyword evidence="4 7" id="KW-0812">Transmembrane</keyword>
<dbReference type="EnsemblBacteria" id="BAC88065">
    <property type="protein sequence ID" value="BAC88065"/>
    <property type="gene ID" value="BAC88065"/>
</dbReference>
<evidence type="ECO:0000256" key="4">
    <source>
        <dbReference type="ARBA" id="ARBA00022692"/>
    </source>
</evidence>
<name>Q7NPD1_GLOVI</name>
<evidence type="ECO:0000256" key="3">
    <source>
        <dbReference type="ARBA" id="ARBA00022475"/>
    </source>
</evidence>
<protein>
    <submittedName>
        <fullName evidence="8">Glr0124 protein</fullName>
    </submittedName>
</protein>
<feature type="transmembrane region" description="Helical" evidence="7">
    <location>
        <begin position="62"/>
        <end position="83"/>
    </location>
</feature>
<dbReference type="eggNOG" id="COG2259">
    <property type="taxonomic scope" value="Bacteria"/>
</dbReference>
<evidence type="ECO:0000313" key="9">
    <source>
        <dbReference type="Proteomes" id="UP000000557"/>
    </source>
</evidence>
<dbReference type="EMBL" id="BA000045">
    <property type="protein sequence ID" value="BAC88065.1"/>
    <property type="molecule type" value="Genomic_DNA"/>
</dbReference>
<keyword evidence="9" id="KW-1185">Reference proteome</keyword>
<sequence length="161" mass="16328">MHRILALLIGGYGGASPLADVGLLVLRVFAGLTMAVHGLGKVPPNEGLVETVASLGFPAPVFFAWSAGLAELVGGILLAVGLLTRPAAAAVLFTMLVAGFILHGSQPFAEKELALLYAAVSFAFLLVGAGRYSLDGLIGGRLLGSGAGGRPLGRDRAPSPR</sequence>
<comment type="similarity">
    <text evidence="2">Belongs to the DoxX family.</text>
</comment>